<sequence>MPADNPSKQPLDRASIAKVDPTDQIADVLSLPEQLRDAVFKVESAELPQVDSPGGLLVAGMGGSGIGGRLARGILGDQASRPILSSAGYSLPGWTTSETTVLCASYSGETEETLACFEAAGIIGTNRVVVTTGGTLAQAARAEGVPVIPVAGGLQPRAAVAYMTVAALEVAAACGAGPRLTTEVDVAAGHLEQLAIEWGPDSAEDSLAKSLARSIHGTVPVIAGYGLTEAVASRWKTQVNENANQLAFASVLPELDHNEIVGWGSAADFGRFSAVFFEDSDDPQRIARRIELTRSLIEADGGSVHVVSSLGQTAVERAFSLVLLGDLFSTYLAICNQQDPADIAVITALKKGLSEPT</sequence>
<feature type="domain" description="SIS" evidence="3">
    <location>
        <begin position="44"/>
        <end position="181"/>
    </location>
</feature>
<dbReference type="GO" id="GO:1901135">
    <property type="term" value="P:carbohydrate derivative metabolic process"/>
    <property type="evidence" value="ECO:0007669"/>
    <property type="project" value="InterPro"/>
</dbReference>
<comment type="similarity">
    <text evidence="1">Belongs to the PGI/PMI family.</text>
</comment>
<organism evidence="5">
    <name type="scientific">freshwater metagenome</name>
    <dbReference type="NCBI Taxonomy" id="449393"/>
    <lineage>
        <taxon>unclassified sequences</taxon>
        <taxon>metagenomes</taxon>
        <taxon>ecological metagenomes</taxon>
    </lineage>
</organism>
<evidence type="ECO:0000256" key="1">
    <source>
        <dbReference type="ARBA" id="ARBA00010523"/>
    </source>
</evidence>
<evidence type="ECO:0000313" key="5">
    <source>
        <dbReference type="EMBL" id="CAB5035285.1"/>
    </source>
</evidence>
<dbReference type="GO" id="GO:0004476">
    <property type="term" value="F:mannose-6-phosphate isomerase activity"/>
    <property type="evidence" value="ECO:0007669"/>
    <property type="project" value="InterPro"/>
</dbReference>
<protein>
    <submittedName>
        <fullName evidence="5">Unannotated protein</fullName>
    </submittedName>
</protein>
<dbReference type="GO" id="GO:0004347">
    <property type="term" value="F:glucose-6-phosphate isomerase activity"/>
    <property type="evidence" value="ECO:0007669"/>
    <property type="project" value="InterPro"/>
</dbReference>
<gene>
    <name evidence="4" type="ORF">UFOPK3522_01453</name>
    <name evidence="5" type="ORF">UFOPK4175_00780</name>
</gene>
<evidence type="ECO:0000256" key="2">
    <source>
        <dbReference type="ARBA" id="ARBA00023235"/>
    </source>
</evidence>
<dbReference type="AlphaFoldDB" id="A0A6J7S1Z1"/>
<dbReference type="Pfam" id="PF10432">
    <property type="entry name" value="bact-PGI_C"/>
    <property type="match status" value="1"/>
</dbReference>
<proteinExistence type="inferred from homology"/>
<name>A0A6J7S1Z1_9ZZZZ</name>
<dbReference type="Gene3D" id="3.40.50.10490">
    <property type="entry name" value="Glucose-6-phosphate isomerase like protein, domain 1"/>
    <property type="match status" value="2"/>
</dbReference>
<evidence type="ECO:0000259" key="3">
    <source>
        <dbReference type="PROSITE" id="PS51464"/>
    </source>
</evidence>
<dbReference type="NCBIfam" id="TIGR02128">
    <property type="entry name" value="G6PI_arch"/>
    <property type="match status" value="1"/>
</dbReference>
<evidence type="ECO:0000313" key="4">
    <source>
        <dbReference type="EMBL" id="CAB4346704.1"/>
    </source>
</evidence>
<dbReference type="GO" id="GO:0097367">
    <property type="term" value="F:carbohydrate derivative binding"/>
    <property type="evidence" value="ECO:0007669"/>
    <property type="project" value="InterPro"/>
</dbReference>
<accession>A0A6J7S1Z1</accession>
<dbReference type="InterPro" id="IPR046348">
    <property type="entry name" value="SIS_dom_sf"/>
</dbReference>
<dbReference type="EMBL" id="CAFBPX010000129">
    <property type="protein sequence ID" value="CAB5035285.1"/>
    <property type="molecule type" value="Genomic_DNA"/>
</dbReference>
<reference evidence="5" key="1">
    <citation type="submission" date="2020-05" db="EMBL/GenBank/DDBJ databases">
        <authorList>
            <person name="Chiriac C."/>
            <person name="Salcher M."/>
            <person name="Ghai R."/>
            <person name="Kavagutti S V."/>
        </authorList>
    </citation>
    <scope>NUCLEOTIDE SEQUENCE</scope>
</reference>
<dbReference type="EMBL" id="CAESAO010000163">
    <property type="protein sequence ID" value="CAB4346704.1"/>
    <property type="molecule type" value="Genomic_DNA"/>
</dbReference>
<dbReference type="SUPFAM" id="SSF53697">
    <property type="entry name" value="SIS domain"/>
    <property type="match status" value="1"/>
</dbReference>
<dbReference type="GO" id="GO:0005975">
    <property type="term" value="P:carbohydrate metabolic process"/>
    <property type="evidence" value="ECO:0007669"/>
    <property type="project" value="InterPro"/>
</dbReference>
<dbReference type="InterPro" id="IPR001347">
    <property type="entry name" value="SIS_dom"/>
</dbReference>
<dbReference type="PROSITE" id="PS51464">
    <property type="entry name" value="SIS"/>
    <property type="match status" value="1"/>
</dbReference>
<dbReference type="CDD" id="cd05637">
    <property type="entry name" value="SIS_PGI_PMI_2"/>
    <property type="match status" value="1"/>
</dbReference>
<keyword evidence="2" id="KW-0413">Isomerase</keyword>
<dbReference type="InterPro" id="IPR019490">
    <property type="entry name" value="Glu6P/Mann6P_isomerase_C"/>
</dbReference>